<dbReference type="GO" id="GO:0003697">
    <property type="term" value="F:single-stranded DNA binding"/>
    <property type="evidence" value="ECO:0007669"/>
    <property type="project" value="InterPro"/>
</dbReference>
<dbReference type="PANTHER" id="PTHR12873:SF0">
    <property type="entry name" value="TWINKLE MTDNA HELICASE"/>
    <property type="match status" value="1"/>
</dbReference>
<dbReference type="SUPFAM" id="SSF52540">
    <property type="entry name" value="P-loop containing nucleoside triphosphate hydrolases"/>
    <property type="match status" value="1"/>
</dbReference>
<gene>
    <name evidence="2" type="ORF">GPM918_LOCUS7907</name>
    <name evidence="3" type="ORF">OVA965_LOCUS10329</name>
    <name evidence="4" type="ORF">SRO942_LOCUS7907</name>
    <name evidence="5" type="ORF">TMI583_LOCUS10325</name>
</gene>
<dbReference type="Pfam" id="PF13481">
    <property type="entry name" value="AAA_25"/>
    <property type="match status" value="1"/>
</dbReference>
<organism evidence="2 6">
    <name type="scientific">Didymodactylos carnosus</name>
    <dbReference type="NCBI Taxonomy" id="1234261"/>
    <lineage>
        <taxon>Eukaryota</taxon>
        <taxon>Metazoa</taxon>
        <taxon>Spiralia</taxon>
        <taxon>Gnathifera</taxon>
        <taxon>Rotifera</taxon>
        <taxon>Eurotatoria</taxon>
        <taxon>Bdelloidea</taxon>
        <taxon>Philodinida</taxon>
        <taxon>Philodinidae</taxon>
        <taxon>Didymodactylos</taxon>
    </lineage>
</organism>
<comment type="caution">
    <text evidence="2">The sequence shown here is derived from an EMBL/GenBank/DDBJ whole genome shotgun (WGS) entry which is preliminary data.</text>
</comment>
<evidence type="ECO:0000313" key="3">
    <source>
        <dbReference type="EMBL" id="CAF0915133.1"/>
    </source>
</evidence>
<dbReference type="EMBL" id="CAJOBA010003805">
    <property type="protein sequence ID" value="CAF3693544.1"/>
    <property type="molecule type" value="Genomic_DNA"/>
</dbReference>
<dbReference type="Proteomes" id="UP000677228">
    <property type="component" value="Unassembled WGS sequence"/>
</dbReference>
<dbReference type="EMBL" id="CAJOBC010001327">
    <property type="protein sequence ID" value="CAF3671922.1"/>
    <property type="molecule type" value="Genomic_DNA"/>
</dbReference>
<dbReference type="GO" id="GO:0005524">
    <property type="term" value="F:ATP binding"/>
    <property type="evidence" value="ECO:0007669"/>
    <property type="project" value="InterPro"/>
</dbReference>
<dbReference type="GO" id="GO:0043139">
    <property type="term" value="F:5'-3' DNA helicase activity"/>
    <property type="evidence" value="ECO:0007669"/>
    <property type="project" value="InterPro"/>
</dbReference>
<evidence type="ECO:0000313" key="5">
    <source>
        <dbReference type="EMBL" id="CAF3693544.1"/>
    </source>
</evidence>
<reference evidence="2" key="1">
    <citation type="submission" date="2021-02" db="EMBL/GenBank/DDBJ databases">
        <authorList>
            <person name="Nowell W R."/>
        </authorList>
    </citation>
    <scope>NUCLEOTIDE SEQUENCE</scope>
</reference>
<name>A0A813YPB9_9BILA</name>
<dbReference type="PROSITE" id="PS51199">
    <property type="entry name" value="SF4_HELICASE"/>
    <property type="match status" value="1"/>
</dbReference>
<dbReference type="EMBL" id="CAJNOK010003804">
    <property type="protein sequence ID" value="CAF0915133.1"/>
    <property type="molecule type" value="Genomic_DNA"/>
</dbReference>
<dbReference type="OrthoDB" id="275278at2759"/>
<sequence>MTSASAQSQIKKLTTKNDTLTSFSTILDRTIEIKEYLRKTSTSFDETWTCIKCYCCTSLKKDSGIIHISKVKGEFFCSKCLSRGSWEDFQNQLESIKIRKTCPKEKLKHVLPDDLNEIWKKAKILTELQKDDDLHAILANYGFVDHVLSIASLHKYGIKLYEDKLIAPLFDADRVSLIGIVQLDASNVTQQKLNTPFGLNILTQRNSEAIIVDNIWDALCLYEITGKAAIVLPNSKLSIQTIVLLENLRKLQIWCTEKVLAFRLATILNPHRCYIVSHPVSAQTAFKNGENVRSIVKDSFAVINKCIQEFKSLREEVLAEMMHATKLAGIQWQRFPQLTQILKGHRRGELTVLTGPTGSGKTTFLSEYSLDLCMQGVSTLFGSFEIQAHRLAKIMLTQYSGLNLSKNLHVFEQYANLFEQLPMYFMTFHGQENIDKVIETMANAVTIHNIEHVVIDNLQFMLVIHPRKEAEEEELAISSIFGTAKASQESDNILIIQNRKLPNATGYMKYLQVGKNRFDGELGKFQLRFDRDRLSFSRLRKDIKSDEVIINSSESKDTSVTESLAMLTKS</sequence>
<dbReference type="Proteomes" id="UP000682733">
    <property type="component" value="Unassembled WGS sequence"/>
</dbReference>
<keyword evidence="6" id="KW-1185">Reference proteome</keyword>
<dbReference type="InterPro" id="IPR027032">
    <property type="entry name" value="Twinkle-like"/>
</dbReference>
<dbReference type="InterPro" id="IPR027417">
    <property type="entry name" value="P-loop_NTPase"/>
</dbReference>
<evidence type="ECO:0000259" key="1">
    <source>
        <dbReference type="PROSITE" id="PS51199"/>
    </source>
</evidence>
<evidence type="ECO:0000313" key="6">
    <source>
        <dbReference type="Proteomes" id="UP000663829"/>
    </source>
</evidence>
<dbReference type="InterPro" id="IPR007694">
    <property type="entry name" value="DNA_helicase_DnaB-like_C"/>
</dbReference>
<dbReference type="GO" id="GO:0006264">
    <property type="term" value="P:mitochondrial DNA replication"/>
    <property type="evidence" value="ECO:0007669"/>
    <property type="project" value="TreeGrafter"/>
</dbReference>
<accession>A0A813YPB9</accession>
<dbReference type="EMBL" id="CAJNOQ010001327">
    <property type="protein sequence ID" value="CAF0886846.1"/>
    <property type="molecule type" value="Genomic_DNA"/>
</dbReference>
<protein>
    <recommendedName>
        <fullName evidence="1">SF4 helicase domain-containing protein</fullName>
    </recommendedName>
</protein>
<feature type="domain" description="SF4 helicase" evidence="1">
    <location>
        <begin position="324"/>
        <end position="543"/>
    </location>
</feature>
<evidence type="ECO:0000313" key="2">
    <source>
        <dbReference type="EMBL" id="CAF0886846.1"/>
    </source>
</evidence>
<dbReference type="GO" id="GO:0005739">
    <property type="term" value="C:mitochondrion"/>
    <property type="evidence" value="ECO:0007669"/>
    <property type="project" value="TreeGrafter"/>
</dbReference>
<dbReference type="Proteomes" id="UP000663829">
    <property type="component" value="Unassembled WGS sequence"/>
</dbReference>
<proteinExistence type="predicted"/>
<dbReference type="PANTHER" id="PTHR12873">
    <property type="entry name" value="T7-LIKE MITOCHONDRIAL DNA HELICASE"/>
    <property type="match status" value="1"/>
</dbReference>
<dbReference type="AlphaFoldDB" id="A0A813YPB9"/>
<dbReference type="Gene3D" id="3.40.50.300">
    <property type="entry name" value="P-loop containing nucleotide triphosphate hydrolases"/>
    <property type="match status" value="1"/>
</dbReference>
<evidence type="ECO:0000313" key="4">
    <source>
        <dbReference type="EMBL" id="CAF3671922.1"/>
    </source>
</evidence>
<dbReference type="Proteomes" id="UP000681722">
    <property type="component" value="Unassembled WGS sequence"/>
</dbReference>
<dbReference type="CDD" id="cd01122">
    <property type="entry name" value="Twinkle_C"/>
    <property type="match status" value="1"/>
</dbReference>